<dbReference type="Pfam" id="PF02613">
    <property type="entry name" value="Nitrate_red_del"/>
    <property type="match status" value="1"/>
</dbReference>
<protein>
    <recommendedName>
        <fullName evidence="3">Chaperone protein TorD</fullName>
    </recommendedName>
</protein>
<gene>
    <name evidence="3" type="primary">torD</name>
    <name evidence="4" type="ORF">FE240_04160</name>
</gene>
<dbReference type="PANTHER" id="PTHR34227">
    <property type="entry name" value="CHAPERONE PROTEIN YCDY"/>
    <property type="match status" value="1"/>
</dbReference>
<evidence type="ECO:0000256" key="3">
    <source>
        <dbReference type="HAMAP-Rule" id="MF_01150"/>
    </source>
</evidence>
<dbReference type="AlphaFoldDB" id="A0A5J6WVR3"/>
<dbReference type="InterPro" id="IPR036411">
    <property type="entry name" value="TorD-like_sf"/>
</dbReference>
<organism evidence="4 5">
    <name type="scientific">Aeromonas simiae</name>
    <dbReference type="NCBI Taxonomy" id="218936"/>
    <lineage>
        <taxon>Bacteria</taxon>
        <taxon>Pseudomonadati</taxon>
        <taxon>Pseudomonadota</taxon>
        <taxon>Gammaproteobacteria</taxon>
        <taxon>Aeromonadales</taxon>
        <taxon>Aeromonadaceae</taxon>
        <taxon>Aeromonas</taxon>
    </lineage>
</organism>
<dbReference type="SUPFAM" id="SSF89155">
    <property type="entry name" value="TorD-like"/>
    <property type="match status" value="1"/>
</dbReference>
<proteinExistence type="inferred from homology"/>
<reference evidence="4 5" key="1">
    <citation type="submission" date="2019-05" db="EMBL/GenBank/DDBJ databases">
        <title>OXA-830, a novel chromosomally encoded expanded-spectrum class D beta-lactamase in Aeromonas simiae.</title>
        <authorList>
            <person name="Zhou W."/>
            <person name="Chen Q."/>
        </authorList>
    </citation>
    <scope>NUCLEOTIDE SEQUENCE [LARGE SCALE GENOMIC DNA]</scope>
    <source>
        <strain evidence="4 5">A6</strain>
    </source>
</reference>
<comment type="function">
    <text evidence="3">Involved in the biogenesis of TorA. Acts on TorA before the insertion of the molybdenum cofactor and, as a result, probably favors a conformation of the apoenzyme that is competent for acquiring the cofactor.</text>
</comment>
<dbReference type="GO" id="GO:0005737">
    <property type="term" value="C:cytoplasm"/>
    <property type="evidence" value="ECO:0007669"/>
    <property type="project" value="UniProtKB-SubCell"/>
</dbReference>
<dbReference type="KEGG" id="asim:FE240_04160"/>
<evidence type="ECO:0000313" key="4">
    <source>
        <dbReference type="EMBL" id="QFI53958.1"/>
    </source>
</evidence>
<keyword evidence="5" id="KW-1185">Reference proteome</keyword>
<dbReference type="EMBL" id="CP040449">
    <property type="protein sequence ID" value="QFI53958.1"/>
    <property type="molecule type" value="Genomic_DNA"/>
</dbReference>
<dbReference type="GO" id="GO:0006457">
    <property type="term" value="P:protein folding"/>
    <property type="evidence" value="ECO:0007669"/>
    <property type="project" value="UniProtKB-UniRule"/>
</dbReference>
<dbReference type="Proteomes" id="UP000594034">
    <property type="component" value="Chromosome"/>
</dbReference>
<dbReference type="InterPro" id="IPR036386">
    <property type="entry name" value="HscB_C_sf"/>
</dbReference>
<keyword evidence="1 3" id="KW-0963">Cytoplasm</keyword>
<dbReference type="RefSeq" id="WP_193003488.1">
    <property type="nucleotide sequence ID" value="NZ_CP040449.1"/>
</dbReference>
<evidence type="ECO:0000256" key="2">
    <source>
        <dbReference type="ARBA" id="ARBA00023186"/>
    </source>
</evidence>
<dbReference type="InterPro" id="IPR050289">
    <property type="entry name" value="TorD/DmsD_chaperones"/>
</dbReference>
<evidence type="ECO:0000313" key="5">
    <source>
        <dbReference type="Proteomes" id="UP000594034"/>
    </source>
</evidence>
<comment type="subcellular location">
    <subcellularLocation>
        <location evidence="3">Cytoplasm</location>
    </subcellularLocation>
</comment>
<keyword evidence="2 3" id="KW-0143">Chaperone</keyword>
<name>A0A5J6WVR3_9GAMM</name>
<dbReference type="GO" id="GO:0051259">
    <property type="term" value="P:protein complex oligomerization"/>
    <property type="evidence" value="ECO:0007669"/>
    <property type="project" value="InterPro"/>
</dbReference>
<comment type="similarity">
    <text evidence="3">Belongs to the TorD/DmsD family. TorD subfamily.</text>
</comment>
<dbReference type="InterPro" id="IPR020945">
    <property type="entry name" value="DMSO/NO3_reduct_chaperone"/>
</dbReference>
<accession>A0A5J6WVR3</accession>
<dbReference type="Gene3D" id="1.20.1280.20">
    <property type="entry name" value="HscB, C-terminal domain"/>
    <property type="match status" value="1"/>
</dbReference>
<dbReference type="InterPro" id="IPR023069">
    <property type="entry name" value="Chaperone_TorD"/>
</dbReference>
<evidence type="ECO:0000256" key="1">
    <source>
        <dbReference type="ARBA" id="ARBA00022490"/>
    </source>
</evidence>
<sequence length="214" mass="24505">MQEFMATSERRAELYWWFATLFAHPLCDEEIAEYDSYDVRSFLKSLSTLDPMREAVAELNDAIARLLVRPTRQAALAQEFTALFSRSSAAHVPPFESTFHHEAHSAARMQARLERLAIAVDDKYEPPFDHLSVELDLMGSLIIRAAEAQSAENRTQWLDEQASLLHEHLLVWYPDFEARCRSQDEFGFYGACARLLGVFLTMDANYLTLVQPAQ</sequence>
<dbReference type="PANTHER" id="PTHR34227:SF11">
    <property type="entry name" value="CHAPERONE PROTEIN TORD"/>
    <property type="match status" value="1"/>
</dbReference>
<dbReference type="Gene3D" id="1.20.120.1820">
    <property type="match status" value="1"/>
</dbReference>
<dbReference type="HAMAP" id="MF_01150">
    <property type="entry name" value="TorD"/>
    <property type="match status" value="1"/>
</dbReference>